<gene>
    <name evidence="1" type="ORF">F5148DRAFT_1274324</name>
</gene>
<sequence>MDPSNYKKLSAKEGRPNLVLLHGFPSSSWDWKNQVAYFQAKGFGLVVPDLLGYGDTDKPVDPKKYVASRLAQDITDILDAEGIQVAVAIGHDWGSRVVSRLANDKPERFSGFAFLTVGYLPPRPDSDPWKSVDILKRLVGRDVIGYFHFFFEEGVDKIIESHFDSFFSLLFPHDPLLWNDHLSVRGATKAWLDADRQAPLPSYLTSEDKEHYREVLLRGGLAGPLQWYHVMSTGALAEDDKLVPPEKIPIHKPVFFGACTKDQVCPPAIHEAPFKALAKGPFTLEEFPADHWLLMSIPDRVNSSLDKWIETL</sequence>
<name>A0ACC0UI36_9AGAM</name>
<reference evidence="1" key="1">
    <citation type="submission" date="2021-03" db="EMBL/GenBank/DDBJ databases">
        <title>Evolutionary priming and transition to the ectomycorrhizal habit in an iconic lineage of mushroom-forming fungi: is preadaptation a requirement?</title>
        <authorList>
            <consortium name="DOE Joint Genome Institute"/>
            <person name="Looney B.P."/>
            <person name="Miyauchi S."/>
            <person name="Morin E."/>
            <person name="Drula E."/>
            <person name="Courty P.E."/>
            <person name="Chicoki N."/>
            <person name="Fauchery L."/>
            <person name="Kohler A."/>
            <person name="Kuo A."/>
            <person name="LaButti K."/>
            <person name="Pangilinan J."/>
            <person name="Lipzen A."/>
            <person name="Riley R."/>
            <person name="Andreopoulos W."/>
            <person name="He G."/>
            <person name="Johnson J."/>
            <person name="Barry K.W."/>
            <person name="Grigoriev I.V."/>
            <person name="Nagy L."/>
            <person name="Hibbett D."/>
            <person name="Henrissat B."/>
            <person name="Matheny P.B."/>
            <person name="Labbe J."/>
            <person name="Martin A.F."/>
        </authorList>
    </citation>
    <scope>NUCLEOTIDE SEQUENCE</scope>
    <source>
        <strain evidence="1">BPL698</strain>
    </source>
</reference>
<keyword evidence="2" id="KW-1185">Reference proteome</keyword>
<dbReference type="Proteomes" id="UP001207468">
    <property type="component" value="Unassembled WGS sequence"/>
</dbReference>
<evidence type="ECO:0000313" key="1">
    <source>
        <dbReference type="EMBL" id="KAI9511384.1"/>
    </source>
</evidence>
<dbReference type="EMBL" id="JAGFNK010000023">
    <property type="protein sequence ID" value="KAI9511384.1"/>
    <property type="molecule type" value="Genomic_DNA"/>
</dbReference>
<accession>A0ACC0UI36</accession>
<proteinExistence type="predicted"/>
<evidence type="ECO:0000313" key="2">
    <source>
        <dbReference type="Proteomes" id="UP001207468"/>
    </source>
</evidence>
<organism evidence="1 2">
    <name type="scientific">Russula earlei</name>
    <dbReference type="NCBI Taxonomy" id="71964"/>
    <lineage>
        <taxon>Eukaryota</taxon>
        <taxon>Fungi</taxon>
        <taxon>Dikarya</taxon>
        <taxon>Basidiomycota</taxon>
        <taxon>Agaricomycotina</taxon>
        <taxon>Agaricomycetes</taxon>
        <taxon>Russulales</taxon>
        <taxon>Russulaceae</taxon>
        <taxon>Russula</taxon>
    </lineage>
</organism>
<comment type="caution">
    <text evidence="1">The sequence shown here is derived from an EMBL/GenBank/DDBJ whole genome shotgun (WGS) entry which is preliminary data.</text>
</comment>
<protein>
    <submittedName>
        <fullName evidence="1">Alpha/beta-hydrolase</fullName>
    </submittedName>
</protein>